<evidence type="ECO:0000256" key="6">
    <source>
        <dbReference type="PROSITE-ProRule" id="PRU01024"/>
    </source>
</evidence>
<comment type="caution">
    <text evidence="6">Lacks conserved residue(s) required for the propagation of feature annotation.</text>
</comment>
<evidence type="ECO:0000256" key="2">
    <source>
        <dbReference type="ARBA" id="ARBA00022679"/>
    </source>
</evidence>
<dbReference type="PANTHER" id="PTHR45904:SF2">
    <property type="entry name" value="TRNA (URACIL-5-)-METHYLTRANSFERASE HOMOLOG A"/>
    <property type="match status" value="1"/>
</dbReference>
<dbReference type="EC" id="2.1.1.35" evidence="4"/>
<reference evidence="7" key="1">
    <citation type="submission" date="2019-03" db="EMBL/GenBank/DDBJ databases">
        <title>Improved annotation for the trematode Fasciola hepatica.</title>
        <authorList>
            <person name="Choi Y.-J."/>
            <person name="Martin J."/>
            <person name="Mitreva M."/>
        </authorList>
    </citation>
    <scope>NUCLEOTIDE SEQUENCE [LARGE SCALE GENOMIC DNA]</scope>
</reference>
<proteinExistence type="inferred from homology"/>
<gene>
    <name evidence="7" type="ORF">D915_007674</name>
</gene>
<evidence type="ECO:0000256" key="3">
    <source>
        <dbReference type="ARBA" id="ARBA00022691"/>
    </source>
</evidence>
<dbReference type="InterPro" id="IPR035979">
    <property type="entry name" value="RBD_domain_sf"/>
</dbReference>
<name>A0A4E0RVK1_FASHE</name>
<comment type="caution">
    <text evidence="7">The sequence shown here is derived from an EMBL/GenBank/DDBJ whole genome shotgun (WGS) entry which is preliminary data.</text>
</comment>
<accession>A0A4E0RVK1</accession>
<sequence>MGEFVGAQFENPKYAAEPNSTDCLSSTVPTVCSCYDKLHDAPKRGTISSSRPLPGCDHLNCPYRYLKLGTFTTEAFKIQLKNVHRHTGFKEMKKLLDSLQVKYRKLKLLRDVSFITFGSAEDRDAAITILDGYMFRNQKLEARLALGRADPLLQKRLPQVAAGEESVDRKRACLEPFDSDIKDVDEASRLRDTVTPLWRINYDPDQLDSKRASLLSSLAIVRCKIISCNSTLKKHLPHTDKCGEHERLPVCPLIELIPSPVTEGYRNKSELTIGCDLEGKGPLIGFRFTKYRDGLTAVGSYRHLNILPPSTVQMLDSLQKFIDQYSPCEPHERFSAYDPITHQGHWRQVLVRETRLEDRLILLDVHPDGINEDSLNHLSDSLRTWFADDGPGNSVRITSLFLSTRKSTSERFDSSNTRLLYGEQYITELCCCLKFRISLDAFFQVNTLATELLYEQVAKLATESRNTSDDIDAASKIKREHVLIDVCCGTGTIGLCLAKNFDRVIGIEMVSSAVADAKFNMVLNGVENARFYTGKAEDVMHDVVKTISEEADITAVVDPPRAGLHTTVVQVLRRCHRLHRIVYVSCNLEAAVHNFVEFARPTSNRFQGAPFIPILAKAVDLFPQTRHVEALILLERVGKGNIQESELVASSNDSDK</sequence>
<organism evidence="7 8">
    <name type="scientific">Fasciola hepatica</name>
    <name type="common">Liver fluke</name>
    <dbReference type="NCBI Taxonomy" id="6192"/>
    <lineage>
        <taxon>Eukaryota</taxon>
        <taxon>Metazoa</taxon>
        <taxon>Spiralia</taxon>
        <taxon>Lophotrochozoa</taxon>
        <taxon>Platyhelminthes</taxon>
        <taxon>Trematoda</taxon>
        <taxon>Digenea</taxon>
        <taxon>Plagiorchiida</taxon>
        <taxon>Echinostomata</taxon>
        <taxon>Echinostomatoidea</taxon>
        <taxon>Fasciolidae</taxon>
        <taxon>Fasciola</taxon>
    </lineage>
</organism>
<dbReference type="Gene3D" id="2.40.50.1070">
    <property type="match status" value="1"/>
</dbReference>
<evidence type="ECO:0000313" key="7">
    <source>
        <dbReference type="EMBL" id="THD21652.1"/>
    </source>
</evidence>
<dbReference type="InterPro" id="IPR010280">
    <property type="entry name" value="U5_MeTrfase_fam"/>
</dbReference>
<keyword evidence="1 6" id="KW-0489">Methyltransferase</keyword>
<dbReference type="Gene3D" id="3.40.50.150">
    <property type="entry name" value="Vaccinia Virus protein VP39"/>
    <property type="match status" value="1"/>
</dbReference>
<dbReference type="AlphaFoldDB" id="A0A4E0RVK1"/>
<dbReference type="SUPFAM" id="SSF53335">
    <property type="entry name" value="S-adenosyl-L-methionine-dependent methyltransferases"/>
    <property type="match status" value="1"/>
</dbReference>
<evidence type="ECO:0000313" key="8">
    <source>
        <dbReference type="Proteomes" id="UP000230066"/>
    </source>
</evidence>
<evidence type="ECO:0000256" key="1">
    <source>
        <dbReference type="ARBA" id="ARBA00022603"/>
    </source>
</evidence>
<comment type="catalytic activity">
    <reaction evidence="5">
        <text>uridine(54) in tRNA + S-adenosyl-L-methionine = 5-methyluridine(54) in tRNA + S-adenosyl-L-homocysteine + H(+)</text>
        <dbReference type="Rhea" id="RHEA:42712"/>
        <dbReference type="Rhea" id="RHEA-COMP:10167"/>
        <dbReference type="Rhea" id="RHEA-COMP:10193"/>
        <dbReference type="ChEBI" id="CHEBI:15378"/>
        <dbReference type="ChEBI" id="CHEBI:57856"/>
        <dbReference type="ChEBI" id="CHEBI:59789"/>
        <dbReference type="ChEBI" id="CHEBI:65315"/>
        <dbReference type="ChEBI" id="CHEBI:74447"/>
        <dbReference type="EC" id="2.1.1.35"/>
    </reaction>
    <physiologicalReaction direction="left-to-right" evidence="5">
        <dbReference type="Rhea" id="RHEA:42713"/>
    </physiologicalReaction>
</comment>
<dbReference type="GO" id="GO:0006396">
    <property type="term" value="P:RNA processing"/>
    <property type="evidence" value="ECO:0007669"/>
    <property type="project" value="InterPro"/>
</dbReference>
<evidence type="ECO:0000256" key="5">
    <source>
        <dbReference type="ARBA" id="ARBA00047278"/>
    </source>
</evidence>
<dbReference type="Pfam" id="PF05958">
    <property type="entry name" value="tRNA_U5-meth_tr"/>
    <property type="match status" value="1"/>
</dbReference>
<feature type="binding site" evidence="6">
    <location>
        <position position="444"/>
    </location>
    <ligand>
        <name>S-adenosyl-L-methionine</name>
        <dbReference type="ChEBI" id="CHEBI:59789"/>
    </ligand>
</feature>
<dbReference type="PROSITE" id="PS01231">
    <property type="entry name" value="TRMA_2"/>
    <property type="match status" value="1"/>
</dbReference>
<dbReference type="PANTHER" id="PTHR45904">
    <property type="entry name" value="TRNA (URACIL-5-)-METHYLTRANSFERASE"/>
    <property type="match status" value="1"/>
</dbReference>
<feature type="binding site" evidence="6">
    <location>
        <position position="508"/>
    </location>
    <ligand>
        <name>S-adenosyl-L-methionine</name>
        <dbReference type="ChEBI" id="CHEBI:59789"/>
    </ligand>
</feature>
<dbReference type="GO" id="GO:0030697">
    <property type="term" value="F:tRNA (uracil(54)-C5)-methyltransferase activity, S-adenosyl methionine-dependent"/>
    <property type="evidence" value="ECO:0007669"/>
    <property type="project" value="UniProtKB-EC"/>
</dbReference>
<dbReference type="InterPro" id="IPR045850">
    <property type="entry name" value="TRM2_met"/>
</dbReference>
<keyword evidence="3 6" id="KW-0949">S-adenosyl-L-methionine</keyword>
<dbReference type="Proteomes" id="UP000230066">
    <property type="component" value="Unassembled WGS sequence"/>
</dbReference>
<feature type="binding site" evidence="6">
    <location>
        <position position="558"/>
    </location>
    <ligand>
        <name>S-adenosyl-L-methionine</name>
        <dbReference type="ChEBI" id="CHEBI:59789"/>
    </ligand>
</feature>
<dbReference type="GO" id="GO:0003723">
    <property type="term" value="F:RNA binding"/>
    <property type="evidence" value="ECO:0007669"/>
    <property type="project" value="TreeGrafter"/>
</dbReference>
<dbReference type="GO" id="GO:0032259">
    <property type="term" value="P:methylation"/>
    <property type="evidence" value="ECO:0007669"/>
    <property type="project" value="UniProtKB-KW"/>
</dbReference>
<dbReference type="EMBL" id="JXXN02003363">
    <property type="protein sequence ID" value="THD21652.1"/>
    <property type="molecule type" value="Genomic_DNA"/>
</dbReference>
<comment type="similarity">
    <text evidence="6">Belongs to the class I-like SAM-binding methyltransferase superfamily. RNA M5U methyltransferase family.</text>
</comment>
<keyword evidence="2 6" id="KW-0808">Transferase</keyword>
<feature type="active site" description="Nucleophile" evidence="6">
    <location>
        <position position="586"/>
    </location>
</feature>
<evidence type="ECO:0000256" key="4">
    <source>
        <dbReference type="ARBA" id="ARBA00033763"/>
    </source>
</evidence>
<dbReference type="InterPro" id="IPR029063">
    <property type="entry name" value="SAM-dependent_MTases_sf"/>
</dbReference>
<keyword evidence="8" id="KW-1185">Reference proteome</keyword>
<dbReference type="InterPro" id="IPR030391">
    <property type="entry name" value="MeTrfase_TrmA_CS"/>
</dbReference>
<dbReference type="SUPFAM" id="SSF54928">
    <property type="entry name" value="RNA-binding domain, RBD"/>
    <property type="match status" value="1"/>
</dbReference>
<dbReference type="CDD" id="cd02440">
    <property type="entry name" value="AdoMet_MTases"/>
    <property type="match status" value="1"/>
</dbReference>
<dbReference type="PROSITE" id="PS51687">
    <property type="entry name" value="SAM_MT_RNA_M5U"/>
    <property type="match status" value="1"/>
</dbReference>
<protein>
    <recommendedName>
        <fullName evidence="4">tRNA (uracil(54)-C(5))-methyltransferase</fullName>
        <ecNumber evidence="4">2.1.1.35</ecNumber>
    </recommendedName>
</protein>